<evidence type="ECO:0000313" key="10">
    <source>
        <dbReference type="Proteomes" id="UP000326924"/>
    </source>
</evidence>
<feature type="active site" description="Charge relay system" evidence="5">
    <location>
        <position position="363"/>
    </location>
</feature>
<sequence>MKCSALFFLLSSISSAVLAAPHAAAASGDLKADADKVEVLDDSPGSAGTWTVIVDNDDPRSLEELMAEMGNIQVKHIYNNTAFKGFSGSLSNASVSKMSVMSGLKTFEPELEVKLLDVQVNAPWGLQRISQGDAIANPPTAEASIAAFDFKYQFNGTTADLGKGVDIYVVDTGVNVDHIDFDGRAKFGFTIDTEQDDVGHGTHCAGTAGSTTFGIAKAANIIAVKVLSTDSGSTSDILKGIDFVIQNHVKRSKEAGFAGSVASMSLGSAVRSTSLDEAVIQASAAGIHFSVAAGNENQDACNSSPAGASQSSNAIAVGATTIDDNRASFSNFGKCTTIFAPGQDVTSTWIGGTNKINTISGTSMATPHVTGLLAYLLSQNPDLKTDTQGMKKLLLSTAGKLSTDKGTVPFANNGFTADAPARKAKRDFARI</sequence>
<name>A0A5J5ELK7_9PEZI</name>
<dbReference type="Gene3D" id="3.40.50.200">
    <property type="entry name" value="Peptidase S8/S53 domain"/>
    <property type="match status" value="1"/>
</dbReference>
<dbReference type="InterPro" id="IPR023828">
    <property type="entry name" value="Peptidase_S8_Ser-AS"/>
</dbReference>
<feature type="active site" description="Charge relay system" evidence="5">
    <location>
        <position position="171"/>
    </location>
</feature>
<comment type="similarity">
    <text evidence="1 5 6">Belongs to the peptidase S8 family.</text>
</comment>
<dbReference type="InterPro" id="IPR000209">
    <property type="entry name" value="Peptidase_S8/S53_dom"/>
</dbReference>
<evidence type="ECO:0000256" key="4">
    <source>
        <dbReference type="ARBA" id="ARBA00022825"/>
    </source>
</evidence>
<proteinExistence type="inferred from homology"/>
<dbReference type="InParanoid" id="A0A5J5ELK7"/>
<dbReference type="Pfam" id="PF00082">
    <property type="entry name" value="Peptidase_S8"/>
    <property type="match status" value="1"/>
</dbReference>
<dbReference type="InterPro" id="IPR036852">
    <property type="entry name" value="Peptidase_S8/S53_dom_sf"/>
</dbReference>
<keyword evidence="7" id="KW-0732">Signal</keyword>
<evidence type="ECO:0000256" key="7">
    <source>
        <dbReference type="SAM" id="SignalP"/>
    </source>
</evidence>
<dbReference type="AlphaFoldDB" id="A0A5J5ELK7"/>
<dbReference type="InterPro" id="IPR050131">
    <property type="entry name" value="Peptidase_S8_subtilisin-like"/>
</dbReference>
<dbReference type="InterPro" id="IPR023827">
    <property type="entry name" value="Peptidase_S8_Asp-AS"/>
</dbReference>
<feature type="signal peptide" evidence="7">
    <location>
        <begin position="1"/>
        <end position="19"/>
    </location>
</feature>
<dbReference type="PRINTS" id="PR00723">
    <property type="entry name" value="SUBTILISIN"/>
</dbReference>
<dbReference type="InterPro" id="IPR015500">
    <property type="entry name" value="Peptidase_S8_subtilisin-rel"/>
</dbReference>
<dbReference type="PANTHER" id="PTHR43806">
    <property type="entry name" value="PEPTIDASE S8"/>
    <property type="match status" value="1"/>
</dbReference>
<feature type="active site" description="Charge relay system" evidence="5">
    <location>
        <position position="200"/>
    </location>
</feature>
<protein>
    <submittedName>
        <fullName evidence="9">Peptidase S8/S53 domain-containing protein</fullName>
    </submittedName>
</protein>
<dbReference type="PROSITE" id="PS00136">
    <property type="entry name" value="SUBTILASE_ASP"/>
    <property type="match status" value="1"/>
</dbReference>
<keyword evidence="10" id="KW-1185">Reference proteome</keyword>
<dbReference type="Proteomes" id="UP000326924">
    <property type="component" value="Unassembled WGS sequence"/>
</dbReference>
<dbReference type="SUPFAM" id="SSF52743">
    <property type="entry name" value="Subtilisin-like"/>
    <property type="match status" value="1"/>
</dbReference>
<feature type="domain" description="Peptidase S8/S53" evidence="8">
    <location>
        <begin position="162"/>
        <end position="401"/>
    </location>
</feature>
<dbReference type="PROSITE" id="PS51892">
    <property type="entry name" value="SUBTILASE"/>
    <property type="match status" value="1"/>
</dbReference>
<feature type="chain" id="PRO_5023805686" evidence="7">
    <location>
        <begin position="20"/>
        <end position="431"/>
    </location>
</feature>
<dbReference type="FunFam" id="3.40.50.200:FF:000007">
    <property type="entry name" value="Subtilisin-like serine protease"/>
    <property type="match status" value="1"/>
</dbReference>
<dbReference type="PROSITE" id="PS00137">
    <property type="entry name" value="SUBTILASE_HIS"/>
    <property type="match status" value="1"/>
</dbReference>
<dbReference type="InterPro" id="IPR022398">
    <property type="entry name" value="Peptidase_S8_His-AS"/>
</dbReference>
<evidence type="ECO:0000256" key="2">
    <source>
        <dbReference type="ARBA" id="ARBA00022670"/>
    </source>
</evidence>
<evidence type="ECO:0000256" key="5">
    <source>
        <dbReference type="PROSITE-ProRule" id="PRU01240"/>
    </source>
</evidence>
<dbReference type="CDD" id="cd04077">
    <property type="entry name" value="Peptidases_S8_PCSK9_ProteinaseK_like"/>
    <property type="match status" value="1"/>
</dbReference>
<reference evidence="9 10" key="1">
    <citation type="submission" date="2019-09" db="EMBL/GenBank/DDBJ databases">
        <title>Draft genome of the ectomycorrhizal ascomycete Sphaerosporella brunnea.</title>
        <authorList>
            <consortium name="DOE Joint Genome Institute"/>
            <person name="Benucci G.M."/>
            <person name="Marozzi G."/>
            <person name="Antonielli L."/>
            <person name="Sanchez S."/>
            <person name="Marco P."/>
            <person name="Wang X."/>
            <person name="Falini L.B."/>
            <person name="Barry K."/>
            <person name="Haridas S."/>
            <person name="Lipzen A."/>
            <person name="Labutti K."/>
            <person name="Grigoriev I.V."/>
            <person name="Murat C."/>
            <person name="Martin F."/>
            <person name="Albertini E."/>
            <person name="Donnini D."/>
            <person name="Bonito G."/>
        </authorList>
    </citation>
    <scope>NUCLEOTIDE SEQUENCE [LARGE SCALE GENOMIC DNA]</scope>
    <source>
        <strain evidence="9 10">Sb_GMNB300</strain>
    </source>
</reference>
<keyword evidence="4 5" id="KW-0720">Serine protease</keyword>
<dbReference type="PROSITE" id="PS00138">
    <property type="entry name" value="SUBTILASE_SER"/>
    <property type="match status" value="1"/>
</dbReference>
<keyword evidence="3 5" id="KW-0378">Hydrolase</keyword>
<evidence type="ECO:0000256" key="1">
    <source>
        <dbReference type="ARBA" id="ARBA00011073"/>
    </source>
</evidence>
<organism evidence="9 10">
    <name type="scientific">Sphaerosporella brunnea</name>
    <dbReference type="NCBI Taxonomy" id="1250544"/>
    <lineage>
        <taxon>Eukaryota</taxon>
        <taxon>Fungi</taxon>
        <taxon>Dikarya</taxon>
        <taxon>Ascomycota</taxon>
        <taxon>Pezizomycotina</taxon>
        <taxon>Pezizomycetes</taxon>
        <taxon>Pezizales</taxon>
        <taxon>Pyronemataceae</taxon>
        <taxon>Sphaerosporella</taxon>
    </lineage>
</organism>
<keyword evidence="2 5" id="KW-0645">Protease</keyword>
<dbReference type="PANTHER" id="PTHR43806:SF11">
    <property type="entry name" value="CEREVISIN-RELATED"/>
    <property type="match status" value="1"/>
</dbReference>
<evidence type="ECO:0000313" key="9">
    <source>
        <dbReference type="EMBL" id="KAA8895618.1"/>
    </source>
</evidence>
<evidence type="ECO:0000256" key="3">
    <source>
        <dbReference type="ARBA" id="ARBA00022801"/>
    </source>
</evidence>
<dbReference type="GO" id="GO:0004252">
    <property type="term" value="F:serine-type endopeptidase activity"/>
    <property type="evidence" value="ECO:0007669"/>
    <property type="project" value="UniProtKB-UniRule"/>
</dbReference>
<dbReference type="OrthoDB" id="206201at2759"/>
<gene>
    <name evidence="9" type="ORF">FN846DRAFT_784809</name>
</gene>
<comment type="caution">
    <text evidence="9">The sequence shown here is derived from an EMBL/GenBank/DDBJ whole genome shotgun (WGS) entry which is preliminary data.</text>
</comment>
<accession>A0A5J5ELK7</accession>
<dbReference type="EMBL" id="VXIS01000254">
    <property type="protein sequence ID" value="KAA8895618.1"/>
    <property type="molecule type" value="Genomic_DNA"/>
</dbReference>
<evidence type="ECO:0000256" key="6">
    <source>
        <dbReference type="RuleBase" id="RU003355"/>
    </source>
</evidence>
<dbReference type="InterPro" id="IPR034193">
    <property type="entry name" value="PCSK9_ProteinaseK-like"/>
</dbReference>
<dbReference type="GO" id="GO:0006508">
    <property type="term" value="P:proteolysis"/>
    <property type="evidence" value="ECO:0007669"/>
    <property type="project" value="UniProtKB-KW"/>
</dbReference>
<evidence type="ECO:0000259" key="8">
    <source>
        <dbReference type="Pfam" id="PF00082"/>
    </source>
</evidence>